<dbReference type="RefSeq" id="XP_028531421.1">
    <property type="nucleotide sequence ID" value="XM_028678544.1"/>
</dbReference>
<name>A0A1J1H4P7_PLARL</name>
<dbReference type="KEGG" id="prel:PRELSG_0106000"/>
<proteinExistence type="predicted"/>
<gene>
    <name evidence="1" type="ORF">PRELSG_0106000</name>
</gene>
<dbReference type="Proteomes" id="UP000220158">
    <property type="component" value="Chromosome 1"/>
</dbReference>
<evidence type="ECO:0008006" key="3">
    <source>
        <dbReference type="Google" id="ProtNLM"/>
    </source>
</evidence>
<evidence type="ECO:0000313" key="1">
    <source>
        <dbReference type="EMBL" id="CRG98411.1"/>
    </source>
</evidence>
<reference evidence="1 2" key="1">
    <citation type="submission" date="2015-04" db="EMBL/GenBank/DDBJ databases">
        <authorList>
            <consortium name="Pathogen Informatics"/>
        </authorList>
    </citation>
    <scope>NUCLEOTIDE SEQUENCE [LARGE SCALE GENOMIC DNA]</scope>
    <source>
        <strain evidence="1 2">SGS1</strain>
    </source>
</reference>
<dbReference type="OrthoDB" id="385103at2759"/>
<dbReference type="VEuPathDB" id="PlasmoDB:PRELSG_0106000"/>
<dbReference type="EMBL" id="LN835296">
    <property type="protein sequence ID" value="CRG98411.1"/>
    <property type="molecule type" value="Genomic_DNA"/>
</dbReference>
<dbReference type="SUPFAM" id="SSF54236">
    <property type="entry name" value="Ubiquitin-like"/>
    <property type="match status" value="1"/>
</dbReference>
<evidence type="ECO:0000313" key="2">
    <source>
        <dbReference type="Proteomes" id="UP000220158"/>
    </source>
</evidence>
<dbReference type="AlphaFoldDB" id="A0A1J1H4P7"/>
<organism evidence="1 2">
    <name type="scientific">Plasmodium relictum</name>
    <dbReference type="NCBI Taxonomy" id="85471"/>
    <lineage>
        <taxon>Eukaryota</taxon>
        <taxon>Sar</taxon>
        <taxon>Alveolata</taxon>
        <taxon>Apicomplexa</taxon>
        <taxon>Aconoidasida</taxon>
        <taxon>Haemosporida</taxon>
        <taxon>Plasmodiidae</taxon>
        <taxon>Plasmodium</taxon>
        <taxon>Plasmodium (Haemamoeba)</taxon>
    </lineage>
</organism>
<sequence>MDEISKGIVFPLKEENIEKEKKKVELENQIQINFHLPCGNTVVMHEEASIEVGYLKLILSRKLQKPYNQINLAYNNNIMLDPLSVIDIIKEKSSIIHIDVNYID</sequence>
<dbReference type="InterPro" id="IPR029071">
    <property type="entry name" value="Ubiquitin-like_domsf"/>
</dbReference>
<protein>
    <recommendedName>
        <fullName evidence="3">Ubiquitin-like domain-containing protein</fullName>
    </recommendedName>
</protein>
<keyword evidence="2" id="KW-1185">Reference proteome</keyword>
<accession>A0A1J1H4P7</accession>
<dbReference type="GeneID" id="39734310"/>
<dbReference type="OMA" id="CFHLPNG"/>